<keyword evidence="3" id="KW-0233">DNA recombination</keyword>
<keyword evidence="1" id="KW-0229">DNA integration</keyword>
<name>A0A916TUC5_9SPHN</name>
<dbReference type="InterPro" id="IPR002104">
    <property type="entry name" value="Integrase_catalytic"/>
</dbReference>
<feature type="domain" description="Tyr recombinase" evidence="4">
    <location>
        <begin position="213"/>
        <end position="384"/>
    </location>
</feature>
<dbReference type="EMBL" id="BMHK01000015">
    <property type="protein sequence ID" value="GGC05088.1"/>
    <property type="molecule type" value="Genomic_DNA"/>
</dbReference>
<evidence type="ECO:0000256" key="3">
    <source>
        <dbReference type="ARBA" id="ARBA00023172"/>
    </source>
</evidence>
<dbReference type="PANTHER" id="PTHR30349:SF88">
    <property type="entry name" value="BLL1584 PROTEIN"/>
    <property type="match status" value="1"/>
</dbReference>
<protein>
    <recommendedName>
        <fullName evidence="4">Tyr recombinase domain-containing protein</fullName>
    </recommendedName>
</protein>
<dbReference type="PROSITE" id="PS51898">
    <property type="entry name" value="TYR_RECOMBINASE"/>
    <property type="match status" value="1"/>
</dbReference>
<dbReference type="Proteomes" id="UP000608154">
    <property type="component" value="Unassembled WGS sequence"/>
</dbReference>
<evidence type="ECO:0000259" key="4">
    <source>
        <dbReference type="PROSITE" id="PS51898"/>
    </source>
</evidence>
<dbReference type="RefSeq" id="WP_188771837.1">
    <property type="nucleotide sequence ID" value="NZ_BMHK01000015.1"/>
</dbReference>
<dbReference type="InterPro" id="IPR050090">
    <property type="entry name" value="Tyrosine_recombinase_XerCD"/>
</dbReference>
<reference evidence="5" key="2">
    <citation type="submission" date="2020-09" db="EMBL/GenBank/DDBJ databases">
        <authorList>
            <person name="Sun Q."/>
            <person name="Zhou Y."/>
        </authorList>
    </citation>
    <scope>NUCLEOTIDE SEQUENCE</scope>
    <source>
        <strain evidence="5">CGMCC 1.15095</strain>
    </source>
</reference>
<dbReference type="Gene3D" id="1.10.150.130">
    <property type="match status" value="1"/>
</dbReference>
<keyword evidence="2" id="KW-0238">DNA-binding</keyword>
<evidence type="ECO:0000313" key="6">
    <source>
        <dbReference type="Proteomes" id="UP000608154"/>
    </source>
</evidence>
<dbReference type="InterPro" id="IPR011010">
    <property type="entry name" value="DNA_brk_join_enz"/>
</dbReference>
<accession>A0A916TUC5</accession>
<evidence type="ECO:0000256" key="1">
    <source>
        <dbReference type="ARBA" id="ARBA00022908"/>
    </source>
</evidence>
<evidence type="ECO:0000256" key="2">
    <source>
        <dbReference type="ARBA" id="ARBA00023125"/>
    </source>
</evidence>
<keyword evidence="6" id="KW-1185">Reference proteome</keyword>
<dbReference type="Pfam" id="PF00589">
    <property type="entry name" value="Phage_integrase"/>
    <property type="match status" value="1"/>
</dbReference>
<dbReference type="InterPro" id="IPR010998">
    <property type="entry name" value="Integrase_recombinase_N"/>
</dbReference>
<gene>
    <name evidence="5" type="ORF">GCM10011494_24590</name>
</gene>
<dbReference type="Gene3D" id="1.10.443.10">
    <property type="entry name" value="Intergrase catalytic core"/>
    <property type="match status" value="1"/>
</dbReference>
<evidence type="ECO:0000313" key="5">
    <source>
        <dbReference type="EMBL" id="GGC05088.1"/>
    </source>
</evidence>
<dbReference type="GO" id="GO:0003677">
    <property type="term" value="F:DNA binding"/>
    <property type="evidence" value="ECO:0007669"/>
    <property type="project" value="UniProtKB-KW"/>
</dbReference>
<dbReference type="AlphaFoldDB" id="A0A916TUC5"/>
<dbReference type="PANTHER" id="PTHR30349">
    <property type="entry name" value="PHAGE INTEGRASE-RELATED"/>
    <property type="match status" value="1"/>
</dbReference>
<reference evidence="5" key="1">
    <citation type="journal article" date="2014" name="Int. J. Syst. Evol. Microbiol.">
        <title>Complete genome sequence of Corynebacterium casei LMG S-19264T (=DSM 44701T), isolated from a smear-ripened cheese.</title>
        <authorList>
            <consortium name="US DOE Joint Genome Institute (JGI-PGF)"/>
            <person name="Walter F."/>
            <person name="Albersmeier A."/>
            <person name="Kalinowski J."/>
            <person name="Ruckert C."/>
        </authorList>
    </citation>
    <scope>NUCLEOTIDE SEQUENCE</scope>
    <source>
        <strain evidence="5">CGMCC 1.15095</strain>
    </source>
</reference>
<dbReference type="GO" id="GO:0006310">
    <property type="term" value="P:DNA recombination"/>
    <property type="evidence" value="ECO:0007669"/>
    <property type="project" value="UniProtKB-KW"/>
</dbReference>
<proteinExistence type="predicted"/>
<dbReference type="GO" id="GO:0015074">
    <property type="term" value="P:DNA integration"/>
    <property type="evidence" value="ECO:0007669"/>
    <property type="project" value="UniProtKB-KW"/>
</dbReference>
<dbReference type="InterPro" id="IPR013762">
    <property type="entry name" value="Integrase-like_cat_sf"/>
</dbReference>
<sequence>MDLSTVKERDNLKARREPHWQRLSPGRYLGYRPSAREGAGTWIARAYDEDYRKYRFKRLGDFAALPSRKQFAAAKKEAEAFADLVESGGAAQKKIQTVADACRDYLTAISDDHRIAEGVFRRHVYSDLLANVKLDKLRRHHLREWRRRLEEAPAVISRRKKGEQRTRARAKSTINRDMAPLRAALNKFLAHGKPGTDAAWQEALQPFRNANRRRLLYLDKDQRRSLLEHVDAEAAPFVRALCLLPLRPGAMAALTVGDFDKRTSELTTGTDKTGNVRRFVISPVAAALFAEQASDQIATVPLFRRANGDAWNRNTWGDAIESAAKAADLPDNTTAYTLRHSTITDLVREGLPLLTIGQISGTSVEMIEWHYSHLARDAAVKALGKLAL</sequence>
<organism evidence="5 6">
    <name type="scientific">Novosphingobium endophyticum</name>
    <dbReference type="NCBI Taxonomy" id="1955250"/>
    <lineage>
        <taxon>Bacteria</taxon>
        <taxon>Pseudomonadati</taxon>
        <taxon>Pseudomonadota</taxon>
        <taxon>Alphaproteobacteria</taxon>
        <taxon>Sphingomonadales</taxon>
        <taxon>Sphingomonadaceae</taxon>
        <taxon>Novosphingobium</taxon>
    </lineage>
</organism>
<comment type="caution">
    <text evidence="5">The sequence shown here is derived from an EMBL/GenBank/DDBJ whole genome shotgun (WGS) entry which is preliminary data.</text>
</comment>
<dbReference type="SUPFAM" id="SSF56349">
    <property type="entry name" value="DNA breaking-rejoining enzymes"/>
    <property type="match status" value="1"/>
</dbReference>